<feature type="domain" description="PTS EIIB type-1" evidence="18">
    <location>
        <begin position="470"/>
        <end position="551"/>
    </location>
</feature>
<keyword evidence="12 17" id="KW-1133">Transmembrane helix</keyword>
<evidence type="ECO:0000256" key="9">
    <source>
        <dbReference type="ARBA" id="ARBA00022683"/>
    </source>
</evidence>
<feature type="transmembrane region" description="Helical" evidence="17">
    <location>
        <begin position="118"/>
        <end position="140"/>
    </location>
</feature>
<evidence type="ECO:0000256" key="1">
    <source>
        <dbReference type="ARBA" id="ARBA00004651"/>
    </source>
</evidence>
<dbReference type="NCBIfam" id="TIGR00826">
    <property type="entry name" value="EIIB_glc"/>
    <property type="match status" value="1"/>
</dbReference>
<dbReference type="Pfam" id="PF02378">
    <property type="entry name" value="PTS_EIIC"/>
    <property type="match status" value="1"/>
</dbReference>
<feature type="transmembrane region" description="Helical" evidence="17">
    <location>
        <begin position="427"/>
        <end position="446"/>
    </location>
</feature>
<dbReference type="InterPro" id="IPR003352">
    <property type="entry name" value="PTS_EIIC"/>
</dbReference>
<accession>D8MRP4</accession>
<evidence type="ECO:0000256" key="3">
    <source>
        <dbReference type="ARBA" id="ARBA00021468"/>
    </source>
</evidence>
<evidence type="ECO:0000256" key="2">
    <source>
        <dbReference type="ARBA" id="ARBA00011910"/>
    </source>
</evidence>
<feature type="transmembrane region" description="Helical" evidence="17">
    <location>
        <begin position="69"/>
        <end position="88"/>
    </location>
</feature>
<dbReference type="eggNOG" id="COG1263">
    <property type="taxonomic scope" value="Bacteria"/>
</dbReference>
<evidence type="ECO:0000259" key="18">
    <source>
        <dbReference type="PROSITE" id="PS51098"/>
    </source>
</evidence>
<dbReference type="InterPro" id="IPR004719">
    <property type="entry name" value="PTS_maltose/Glc_sub_IIC"/>
</dbReference>
<feature type="transmembrane region" description="Helical" evidence="17">
    <location>
        <begin position="375"/>
        <end position="396"/>
    </location>
</feature>
<dbReference type="SUPFAM" id="SSF55604">
    <property type="entry name" value="Glucose permease domain IIB"/>
    <property type="match status" value="1"/>
</dbReference>
<dbReference type="GO" id="GO:0009401">
    <property type="term" value="P:phosphoenolpyruvate-dependent sugar phosphotransferase system"/>
    <property type="evidence" value="ECO:0007669"/>
    <property type="project" value="UniProtKB-KW"/>
</dbReference>
<dbReference type="GO" id="GO:0016301">
    <property type="term" value="F:kinase activity"/>
    <property type="evidence" value="ECO:0007669"/>
    <property type="project" value="UniProtKB-KW"/>
</dbReference>
<feature type="transmembrane region" description="Helical" evidence="17">
    <location>
        <begin position="44"/>
        <end position="62"/>
    </location>
</feature>
<dbReference type="InterPro" id="IPR018113">
    <property type="entry name" value="PTrfase_EIIB_Cys"/>
</dbReference>
<evidence type="ECO:0000256" key="7">
    <source>
        <dbReference type="ARBA" id="ARBA00022597"/>
    </source>
</evidence>
<feature type="transmembrane region" description="Helical" evidence="17">
    <location>
        <begin position="204"/>
        <end position="227"/>
    </location>
</feature>
<evidence type="ECO:0000256" key="11">
    <source>
        <dbReference type="ARBA" id="ARBA00022777"/>
    </source>
</evidence>
<gene>
    <name evidence="20" type="primary">malX</name>
    <name evidence="20" type="ordered locus">EbC_19700</name>
</gene>
<evidence type="ECO:0000256" key="14">
    <source>
        <dbReference type="ARBA" id="ARBA00032303"/>
    </source>
</evidence>
<evidence type="ECO:0000256" key="16">
    <source>
        <dbReference type="PROSITE-ProRule" id="PRU00421"/>
    </source>
</evidence>
<dbReference type="CDD" id="cd00212">
    <property type="entry name" value="PTS_IIB_glc"/>
    <property type="match status" value="1"/>
</dbReference>
<dbReference type="PANTHER" id="PTHR30009">
    <property type="entry name" value="CYTOCHROME C-TYPE SYNTHESIS PROTEIN AND PTS TRANSMEMBRANE COMPONENT"/>
    <property type="match status" value="1"/>
</dbReference>
<dbReference type="eggNOG" id="COG1264">
    <property type="taxonomic scope" value="Bacteria"/>
</dbReference>
<feature type="domain" description="PTS EIIC type-1" evidence="19">
    <location>
        <begin position="31"/>
        <end position="453"/>
    </location>
</feature>
<feature type="transmembrane region" description="Helical" evidence="17">
    <location>
        <begin position="346"/>
        <end position="369"/>
    </location>
</feature>
<keyword evidence="10 17" id="KW-0812">Transmembrane</keyword>
<keyword evidence="5" id="KW-1003">Cell membrane</keyword>
<evidence type="ECO:0000256" key="5">
    <source>
        <dbReference type="ARBA" id="ARBA00022475"/>
    </source>
</evidence>
<keyword evidence="21" id="KW-1185">Reference proteome</keyword>
<dbReference type="GO" id="GO:1904659">
    <property type="term" value="P:D-glucose transmembrane transport"/>
    <property type="evidence" value="ECO:0007669"/>
    <property type="project" value="TreeGrafter"/>
</dbReference>
<dbReference type="Pfam" id="PF00367">
    <property type="entry name" value="PTS_EIIB"/>
    <property type="match status" value="1"/>
</dbReference>
<dbReference type="FunFam" id="3.30.1360.60:FF:000001">
    <property type="entry name" value="PTS system glucose-specific IIBC component PtsG"/>
    <property type="match status" value="1"/>
</dbReference>
<dbReference type="NCBIfam" id="TIGR00852">
    <property type="entry name" value="pts-Glc"/>
    <property type="match status" value="1"/>
</dbReference>
<reference evidence="20 21" key="1">
    <citation type="journal article" date="2010" name="BMC Genomics">
        <title>Genome comparison of the epiphytic bacteria Erwinia billingiae and E. tasmaniensis with the pear pathogen E. pyrifoliae.</title>
        <authorList>
            <person name="Kube M."/>
            <person name="Migdoll A.M."/>
            <person name="Gehring I."/>
            <person name="Heitmann K."/>
            <person name="Mayer Y."/>
            <person name="Kuhl H."/>
            <person name="Knaust F."/>
            <person name="Geider K."/>
            <person name="Reinhardt R."/>
        </authorList>
    </citation>
    <scope>NUCLEOTIDE SEQUENCE [LARGE SCALE GENOMIC DNA]</scope>
    <source>
        <strain evidence="20 21">Eb661</strain>
    </source>
</reference>
<dbReference type="PROSITE" id="PS51098">
    <property type="entry name" value="PTS_EIIB_TYPE_1"/>
    <property type="match status" value="1"/>
</dbReference>
<dbReference type="InterPro" id="IPR036878">
    <property type="entry name" value="Glu_permease_IIB"/>
</dbReference>
<evidence type="ECO:0000256" key="12">
    <source>
        <dbReference type="ARBA" id="ARBA00022989"/>
    </source>
</evidence>
<keyword evidence="7" id="KW-0762">Sugar transport</keyword>
<evidence type="ECO:0000256" key="17">
    <source>
        <dbReference type="SAM" id="Phobius"/>
    </source>
</evidence>
<evidence type="ECO:0000256" key="10">
    <source>
        <dbReference type="ARBA" id="ARBA00022692"/>
    </source>
</evidence>
<evidence type="ECO:0000313" key="21">
    <source>
        <dbReference type="Proteomes" id="UP000008793"/>
    </source>
</evidence>
<keyword evidence="4" id="KW-0813">Transport</keyword>
<keyword evidence="9" id="KW-0598">Phosphotransferase system</keyword>
<keyword evidence="11" id="KW-0418">Kinase</keyword>
<dbReference type="InterPro" id="IPR050429">
    <property type="entry name" value="PTS_Glucose_EIICBA"/>
</dbReference>
<keyword evidence="8" id="KW-0808">Transferase</keyword>
<dbReference type="GO" id="GO:0008982">
    <property type="term" value="F:protein-N(PI)-phosphohistidine-sugar phosphotransferase activity"/>
    <property type="evidence" value="ECO:0007669"/>
    <property type="project" value="InterPro"/>
</dbReference>
<dbReference type="NCBIfam" id="NF007509">
    <property type="entry name" value="PRK10110.1"/>
    <property type="match status" value="1"/>
</dbReference>
<evidence type="ECO:0000256" key="8">
    <source>
        <dbReference type="ARBA" id="ARBA00022679"/>
    </source>
</evidence>
<dbReference type="AlphaFoldDB" id="D8MRP4"/>
<dbReference type="PANTHER" id="PTHR30009:SF20">
    <property type="entry name" value="PTS SYSTEM GLUCOSE-SPECIFIC EIICB COMPONENT-RELATED"/>
    <property type="match status" value="1"/>
</dbReference>
<feature type="active site" description="Phosphocysteine intermediate; for EIIB activity" evidence="16">
    <location>
        <position position="492"/>
    </location>
</feature>
<evidence type="ECO:0000259" key="19">
    <source>
        <dbReference type="PROSITE" id="PS51103"/>
    </source>
</evidence>
<dbReference type="GO" id="GO:0090564">
    <property type="term" value="F:protein-phosphocysteine-glucose phosphotransferase system transporter activity"/>
    <property type="evidence" value="ECO:0007669"/>
    <property type="project" value="TreeGrafter"/>
</dbReference>
<dbReference type="InterPro" id="IPR001996">
    <property type="entry name" value="PTS_IIB_1"/>
</dbReference>
<dbReference type="InterPro" id="IPR011301">
    <property type="entry name" value="PTS_Mal/Glc-sp_IIBC_component"/>
</dbReference>
<comment type="catalytic activity">
    <reaction evidence="15">
        <text>N(pros)-phospho-L-histidyl-[protein] + D-glucose(out) = D-glucose 6-phosphate(in) + L-histidyl-[protein]</text>
        <dbReference type="Rhea" id="RHEA:33367"/>
        <dbReference type="Rhea" id="RHEA-COMP:9745"/>
        <dbReference type="Rhea" id="RHEA-COMP:9746"/>
        <dbReference type="ChEBI" id="CHEBI:4167"/>
        <dbReference type="ChEBI" id="CHEBI:29979"/>
        <dbReference type="ChEBI" id="CHEBI:61548"/>
        <dbReference type="ChEBI" id="CHEBI:64837"/>
        <dbReference type="EC" id="2.7.1.199"/>
    </reaction>
</comment>
<dbReference type="KEGG" id="ebi:EbC_19700"/>
<evidence type="ECO:0000256" key="6">
    <source>
        <dbReference type="ARBA" id="ARBA00022519"/>
    </source>
</evidence>
<keyword evidence="13 17" id="KW-0472">Membrane</keyword>
<sequence length="551" mass="59083">MGGKTFYHFLPQQRLSIFMPGETMSATKQKITLWEFFQSLGKTFMLPVALLSFCGIMMGIGSSLSSHDVITLIPFLGNSVLQLIFMWMSKVGSFAFSYLPVMFAIAIPLGMARENKGVAAFSGFVGFAVMNLAVNFWLNAKGILPSTDAAVLKANNIQNIIGIQSIDTGILGAVIVGIIVFYLHERFNTIRLPDALAFFGGTRFVPIITTLVMGLVGLAIPLIWPWFAAAITGLGWVINGAGEFGPMIFGTGERLLLPFGLQHILVAIIRFTDAGGTMDVCGHSVSGALTIFQAQLSCPTSAGFSESATRFLSQGKMPAFLGGLPGAALAMYHCARPENRHKIKGLLISGVVACVVGGTTEPIEFLFLFVAPMLYVIHALLTGLGFTVMAVLGVTIGNTDGNVIDFVVFGILHGLSTKWYFVPVVAAIWFVGYYVIFRFAIARFNIKTPGRDLDTTTVEKNISATVGKSGYNTPAILAALGGMDNIASLDNCLTRLRLTINDMSLVDDAALKANRVIGVVHLNEHSLQVVIGPQVQSVKDEMASMMATVPG</sequence>
<protein>
    <recommendedName>
        <fullName evidence="3">PTS system glucose-specific EIICB component</fullName>
        <ecNumber evidence="2">2.7.1.199</ecNumber>
    </recommendedName>
    <alternativeName>
        <fullName evidence="14">EIICB-Glc</fullName>
    </alternativeName>
</protein>
<proteinExistence type="predicted"/>
<dbReference type="NCBIfam" id="TIGR02004">
    <property type="entry name" value="PTS-IIBC-malX"/>
    <property type="match status" value="1"/>
</dbReference>
<evidence type="ECO:0000256" key="15">
    <source>
        <dbReference type="ARBA" id="ARBA00047336"/>
    </source>
</evidence>
<organism evidence="21">
    <name type="scientific">Erwinia billingiae (strain Eb661)</name>
    <dbReference type="NCBI Taxonomy" id="634500"/>
    <lineage>
        <taxon>Bacteria</taxon>
        <taxon>Pseudomonadati</taxon>
        <taxon>Pseudomonadota</taxon>
        <taxon>Gammaproteobacteria</taxon>
        <taxon>Enterobacterales</taxon>
        <taxon>Erwiniaceae</taxon>
        <taxon>Erwinia</taxon>
    </lineage>
</organism>
<evidence type="ECO:0000313" key="20">
    <source>
        <dbReference type="EMBL" id="CAX59501.1"/>
    </source>
</evidence>
<keyword evidence="6" id="KW-0997">Cell inner membrane</keyword>
<dbReference type="HOGENOM" id="CLU_012312_1_0_6"/>
<feature type="transmembrane region" description="Helical" evidence="17">
    <location>
        <begin position="317"/>
        <end position="334"/>
    </location>
</feature>
<dbReference type="PROSITE" id="PS01035">
    <property type="entry name" value="PTS_EIIB_TYPE_1_CYS"/>
    <property type="match status" value="1"/>
</dbReference>
<dbReference type="InterPro" id="IPR013013">
    <property type="entry name" value="PTS_EIIC_1"/>
</dbReference>
<evidence type="ECO:0000256" key="4">
    <source>
        <dbReference type="ARBA" id="ARBA00022448"/>
    </source>
</evidence>
<dbReference type="GO" id="GO:0005886">
    <property type="term" value="C:plasma membrane"/>
    <property type="evidence" value="ECO:0007669"/>
    <property type="project" value="UniProtKB-SubCell"/>
</dbReference>
<feature type="transmembrane region" description="Helical" evidence="17">
    <location>
        <begin position="94"/>
        <end position="111"/>
    </location>
</feature>
<comment type="subcellular location">
    <subcellularLocation>
        <location evidence="1">Cell membrane</location>
        <topology evidence="1">Multi-pass membrane protein</topology>
    </subcellularLocation>
</comment>
<feature type="transmembrane region" description="Helical" evidence="17">
    <location>
        <begin position="160"/>
        <end position="183"/>
    </location>
</feature>
<dbReference type="STRING" id="634500.EbC_19700"/>
<dbReference type="Gene3D" id="3.30.1360.60">
    <property type="entry name" value="Glucose permease domain IIB"/>
    <property type="match status" value="1"/>
</dbReference>
<dbReference type="Proteomes" id="UP000008793">
    <property type="component" value="Chromosome"/>
</dbReference>
<dbReference type="EMBL" id="FP236843">
    <property type="protein sequence ID" value="CAX59501.1"/>
    <property type="molecule type" value="Genomic_DNA"/>
</dbReference>
<evidence type="ECO:0000256" key="13">
    <source>
        <dbReference type="ARBA" id="ARBA00023136"/>
    </source>
</evidence>
<dbReference type="PROSITE" id="PS51103">
    <property type="entry name" value="PTS_EIIC_TYPE_1"/>
    <property type="match status" value="1"/>
</dbReference>
<dbReference type="EC" id="2.7.1.199" evidence="2"/>
<name>D8MRP4_ERWBE</name>